<dbReference type="EMBL" id="AP019620">
    <property type="protein sequence ID" value="BBJ37881.1"/>
    <property type="molecule type" value="Genomic_DNA"/>
</dbReference>
<gene>
    <name evidence="1" type="ORF">SSPO_005990</name>
</gene>
<evidence type="ECO:0000313" key="1">
    <source>
        <dbReference type="EMBL" id="BBJ37881.1"/>
    </source>
</evidence>
<reference evidence="1 2" key="1">
    <citation type="journal article" date="2020" name="Int. J. Syst. Evol. Microbiol.">
        <title>Reclassification of Streptomyces castelarensis and Streptomyces sporoclivatus as later heterotypic synonyms of Streptomyces antimycoticus.</title>
        <authorList>
            <person name="Komaki H."/>
            <person name="Tamura T."/>
        </authorList>
    </citation>
    <scope>NUCLEOTIDE SEQUENCE [LARGE SCALE GENOMIC DNA]</scope>
    <source>
        <strain evidence="1 2">NBRC 100767</strain>
    </source>
</reference>
<dbReference type="Proteomes" id="UP000463951">
    <property type="component" value="Chromosome"/>
</dbReference>
<organism evidence="1 2">
    <name type="scientific">Streptomyces antimycoticus</name>
    <dbReference type="NCBI Taxonomy" id="68175"/>
    <lineage>
        <taxon>Bacteria</taxon>
        <taxon>Bacillati</taxon>
        <taxon>Actinomycetota</taxon>
        <taxon>Actinomycetes</taxon>
        <taxon>Kitasatosporales</taxon>
        <taxon>Streptomycetaceae</taxon>
        <taxon>Streptomyces</taxon>
        <taxon>Streptomyces violaceusniger group</taxon>
    </lineage>
</organism>
<accession>A0A499UL73</accession>
<dbReference type="AlphaFoldDB" id="A0A499UL73"/>
<proteinExistence type="predicted"/>
<name>A0A499UL73_9ACTN</name>
<protein>
    <submittedName>
        <fullName evidence="1">Uncharacterized protein</fullName>
    </submittedName>
</protein>
<sequence>MAYEYRHSCDCRSLEGLYRSGHGSFHAFQRLRGPAYRTQEPLSGSTLSSDSAWRFHYAGQDALGDEVGGPGVVAADGQDDQAGVLVEAALLELRAFAAPARVEDSRYGSRSRR</sequence>
<evidence type="ECO:0000313" key="2">
    <source>
        <dbReference type="Proteomes" id="UP000463951"/>
    </source>
</evidence>